<reference evidence="2 3" key="1">
    <citation type="submission" date="2024-02" db="EMBL/GenBank/DDBJ databases">
        <authorList>
            <person name="Chen Y."/>
            <person name="Shah S."/>
            <person name="Dougan E. K."/>
            <person name="Thang M."/>
            <person name="Chan C."/>
        </authorList>
    </citation>
    <scope>NUCLEOTIDE SEQUENCE [LARGE SCALE GENOMIC DNA]</scope>
</reference>
<keyword evidence="1" id="KW-0732">Signal</keyword>
<evidence type="ECO:0000256" key="1">
    <source>
        <dbReference type="SAM" id="SignalP"/>
    </source>
</evidence>
<name>A0ABP0M3M4_9DINO</name>
<accession>A0ABP0M3M4</accession>
<evidence type="ECO:0000313" key="2">
    <source>
        <dbReference type="EMBL" id="CAK9045788.1"/>
    </source>
</evidence>
<keyword evidence="3" id="KW-1185">Reference proteome</keyword>
<organism evidence="2 3">
    <name type="scientific">Durusdinium trenchii</name>
    <dbReference type="NCBI Taxonomy" id="1381693"/>
    <lineage>
        <taxon>Eukaryota</taxon>
        <taxon>Sar</taxon>
        <taxon>Alveolata</taxon>
        <taxon>Dinophyceae</taxon>
        <taxon>Suessiales</taxon>
        <taxon>Symbiodiniaceae</taxon>
        <taxon>Durusdinium</taxon>
    </lineage>
</organism>
<dbReference type="EMBL" id="CAXAMN010015446">
    <property type="protein sequence ID" value="CAK9045788.1"/>
    <property type="molecule type" value="Genomic_DNA"/>
</dbReference>
<comment type="caution">
    <text evidence="2">The sequence shown here is derived from an EMBL/GenBank/DDBJ whole genome shotgun (WGS) entry which is preliminary data.</text>
</comment>
<evidence type="ECO:0000313" key="3">
    <source>
        <dbReference type="Proteomes" id="UP001642484"/>
    </source>
</evidence>
<dbReference type="Proteomes" id="UP001642484">
    <property type="component" value="Unassembled WGS sequence"/>
</dbReference>
<protein>
    <submittedName>
        <fullName evidence="2">Uncharacterized protein</fullName>
    </submittedName>
</protein>
<proteinExistence type="predicted"/>
<sequence>MARLHRSRPLSTLLAALLLAASWKVASLSGPCSVVLEEVMTPPPESVEPPSLKVLMRRFTQPASNEFWYQQYDTNAVGEAWHGSRHWVDRAGVGQTAQELEQQLASTRIAGKSINDGRRHEMRLARARNLRDLEERIAAWRERQEPRLQQLASRFFDANALGERWHSAASPEGTIEEQLQAMEVGRTKANEGRRLQMMRKRAEG</sequence>
<feature type="signal peptide" evidence="1">
    <location>
        <begin position="1"/>
        <end position="27"/>
    </location>
</feature>
<gene>
    <name evidence="2" type="ORF">CCMP2556_LOCUS23865</name>
</gene>
<feature type="chain" id="PRO_5046066406" evidence="1">
    <location>
        <begin position="28"/>
        <end position="204"/>
    </location>
</feature>